<dbReference type="PATRIC" id="fig|1127699.3.peg.2300"/>
<evidence type="ECO:0000256" key="4">
    <source>
        <dbReference type="ARBA" id="ARBA00023315"/>
    </source>
</evidence>
<keyword evidence="2 5" id="KW-0808">Transferase</keyword>
<dbReference type="Proteomes" id="UP000010433">
    <property type="component" value="Unassembled WGS sequence"/>
</dbReference>
<dbReference type="Pfam" id="PF00132">
    <property type="entry name" value="Hexapep"/>
    <property type="match status" value="1"/>
</dbReference>
<evidence type="ECO:0000256" key="2">
    <source>
        <dbReference type="ARBA" id="ARBA00022679"/>
    </source>
</evidence>
<keyword evidence="4" id="KW-0012">Acyltransferase</keyword>
<gene>
    <name evidence="5" type="ORF">HMPREF9151_02506</name>
</gene>
<dbReference type="RefSeq" id="WP_009161366.1">
    <property type="nucleotide sequence ID" value="NZ_KB290963.1"/>
</dbReference>
<comment type="similarity">
    <text evidence="1">Belongs to the transferase hexapeptide repeat family.</text>
</comment>
<dbReference type="InterPro" id="IPR001451">
    <property type="entry name" value="Hexapep"/>
</dbReference>
<evidence type="ECO:0000256" key="3">
    <source>
        <dbReference type="ARBA" id="ARBA00022737"/>
    </source>
</evidence>
<dbReference type="PANTHER" id="PTHR42811">
    <property type="entry name" value="SERINE ACETYLTRANSFERASE"/>
    <property type="match status" value="1"/>
</dbReference>
<name>L1MYM4_9BACT</name>
<dbReference type="PROSITE" id="PS00101">
    <property type="entry name" value="HEXAPEP_TRANSFERASES"/>
    <property type="match status" value="1"/>
</dbReference>
<organism evidence="5 6">
    <name type="scientific">Hoylesella saccharolytica F0055</name>
    <dbReference type="NCBI Taxonomy" id="1127699"/>
    <lineage>
        <taxon>Bacteria</taxon>
        <taxon>Pseudomonadati</taxon>
        <taxon>Bacteroidota</taxon>
        <taxon>Bacteroidia</taxon>
        <taxon>Bacteroidales</taxon>
        <taxon>Prevotellaceae</taxon>
        <taxon>Hoylesella</taxon>
    </lineage>
</organism>
<evidence type="ECO:0000313" key="5">
    <source>
        <dbReference type="EMBL" id="EKX96104.1"/>
    </source>
</evidence>
<accession>L1MYM4</accession>
<dbReference type="AlphaFoldDB" id="L1MYM4"/>
<reference evidence="5 6" key="1">
    <citation type="submission" date="2012-05" db="EMBL/GenBank/DDBJ databases">
        <authorList>
            <person name="Weinstock G."/>
            <person name="Sodergren E."/>
            <person name="Lobos E.A."/>
            <person name="Fulton L."/>
            <person name="Fulton R."/>
            <person name="Courtney L."/>
            <person name="Fronick C."/>
            <person name="O'Laughlin M."/>
            <person name="Godfrey J."/>
            <person name="Wilson R.M."/>
            <person name="Miner T."/>
            <person name="Farmer C."/>
            <person name="Delehaunty K."/>
            <person name="Cordes M."/>
            <person name="Minx P."/>
            <person name="Tomlinson C."/>
            <person name="Chen J."/>
            <person name="Wollam A."/>
            <person name="Pepin K.H."/>
            <person name="Bhonagiri V."/>
            <person name="Zhang X."/>
            <person name="Suruliraj S."/>
            <person name="Warren W."/>
            <person name="Mitreva M."/>
            <person name="Mardis E.R."/>
            <person name="Wilson R.K."/>
        </authorList>
    </citation>
    <scope>NUCLEOTIDE SEQUENCE [LARGE SCALE GENOMIC DNA]</scope>
    <source>
        <strain evidence="5 6">F0055</strain>
    </source>
</reference>
<sequence length="184" mass="20719">MRLKDCWTYIRSDLYRITGKDHITLFSLIREGFFDIGFRFMFWFRLQRLPAPFSLVPRLICRTMSLRHHIDIERGTEIGYGFKIMHGGPIVINVSAKIGNNVNIGQFTTIGSLSLNAATIGDNVYIGPSVCIVENVNIGNNVTIGAGAVVVKDIPENYTAAGNPARVISMKTPGRFIWRRWEVD</sequence>
<dbReference type="Gene3D" id="2.160.10.10">
    <property type="entry name" value="Hexapeptide repeat proteins"/>
    <property type="match status" value="1"/>
</dbReference>
<keyword evidence="6" id="KW-1185">Reference proteome</keyword>
<dbReference type="GO" id="GO:0016746">
    <property type="term" value="F:acyltransferase activity"/>
    <property type="evidence" value="ECO:0007669"/>
    <property type="project" value="UniProtKB-KW"/>
</dbReference>
<dbReference type="InterPro" id="IPR011004">
    <property type="entry name" value="Trimer_LpxA-like_sf"/>
</dbReference>
<evidence type="ECO:0000256" key="1">
    <source>
        <dbReference type="ARBA" id="ARBA00007274"/>
    </source>
</evidence>
<dbReference type="OrthoDB" id="9814490at2"/>
<protein>
    <submittedName>
        <fullName evidence="5">Bacterial transferase hexapeptide repeat protein</fullName>
    </submittedName>
</protein>
<dbReference type="STRING" id="1127699.HMPREF9151_02506"/>
<keyword evidence="3" id="KW-0677">Repeat</keyword>
<dbReference type="HOGENOM" id="CLU_051638_10_2_10"/>
<dbReference type="InterPro" id="IPR045304">
    <property type="entry name" value="LbH_SAT"/>
</dbReference>
<dbReference type="CDD" id="cd03354">
    <property type="entry name" value="LbH_SAT"/>
    <property type="match status" value="1"/>
</dbReference>
<dbReference type="EMBL" id="AMEP01000164">
    <property type="protein sequence ID" value="EKX96104.1"/>
    <property type="molecule type" value="Genomic_DNA"/>
</dbReference>
<proteinExistence type="inferred from homology"/>
<evidence type="ECO:0000313" key="6">
    <source>
        <dbReference type="Proteomes" id="UP000010433"/>
    </source>
</evidence>
<comment type="caution">
    <text evidence="5">The sequence shown here is derived from an EMBL/GenBank/DDBJ whole genome shotgun (WGS) entry which is preliminary data.</text>
</comment>
<dbReference type="SUPFAM" id="SSF51161">
    <property type="entry name" value="Trimeric LpxA-like enzymes"/>
    <property type="match status" value="1"/>
</dbReference>
<dbReference type="InterPro" id="IPR018357">
    <property type="entry name" value="Hexapep_transf_CS"/>
</dbReference>